<reference evidence="2 3" key="1">
    <citation type="submission" date="2014-03" db="EMBL/GenBank/DDBJ databases">
        <title>Genomics of Bifidobacteria.</title>
        <authorList>
            <person name="Ventura M."/>
            <person name="Milani C."/>
            <person name="Lugli G.A."/>
        </authorList>
    </citation>
    <scope>NUCLEOTIDE SEQUENCE [LARGE SCALE GENOMIC DNA]</scope>
    <source>
        <strain evidence="2 3">JCM 13495</strain>
    </source>
</reference>
<dbReference type="Proteomes" id="UP000029080">
    <property type="component" value="Unassembled WGS sequence"/>
</dbReference>
<dbReference type="STRING" id="356829.BITS_1697"/>
<dbReference type="GO" id="GO:0003677">
    <property type="term" value="F:DNA binding"/>
    <property type="evidence" value="ECO:0007669"/>
    <property type="project" value="InterPro"/>
</dbReference>
<feature type="domain" description="Plasmid replication protein origin binding" evidence="1">
    <location>
        <begin position="8"/>
        <end position="127"/>
    </location>
</feature>
<dbReference type="GO" id="GO:0003916">
    <property type="term" value="F:DNA topoisomerase activity"/>
    <property type="evidence" value="ECO:0007669"/>
    <property type="project" value="InterPro"/>
</dbReference>
<organism evidence="2 3">
    <name type="scientific">Bifidobacterium tsurumiense</name>
    <dbReference type="NCBI Taxonomy" id="356829"/>
    <lineage>
        <taxon>Bacteria</taxon>
        <taxon>Bacillati</taxon>
        <taxon>Actinomycetota</taxon>
        <taxon>Actinomycetes</taxon>
        <taxon>Bifidobacteriales</taxon>
        <taxon>Bifidobacteriaceae</taxon>
        <taxon>Bifidobacterium</taxon>
    </lineage>
</organism>
<accession>A0A087EKU7</accession>
<evidence type="ECO:0000259" key="1">
    <source>
        <dbReference type="Pfam" id="PF01719"/>
    </source>
</evidence>
<dbReference type="GO" id="GO:0005727">
    <property type="term" value="C:extrachromosomal circular DNA"/>
    <property type="evidence" value="ECO:0007669"/>
    <property type="project" value="InterPro"/>
</dbReference>
<protein>
    <submittedName>
        <fullName evidence="2">Replication protein RepB</fullName>
    </submittedName>
</protein>
<evidence type="ECO:0000313" key="2">
    <source>
        <dbReference type="EMBL" id="KFJ08398.1"/>
    </source>
</evidence>
<gene>
    <name evidence="2" type="ORF">BITS_1697</name>
</gene>
<comment type="caution">
    <text evidence="2">The sequence shown here is derived from an EMBL/GenBank/DDBJ whole genome shotgun (WGS) entry which is preliminary data.</text>
</comment>
<name>A0A087EKU7_9BIFI</name>
<dbReference type="GO" id="GO:0006260">
    <property type="term" value="P:DNA replication"/>
    <property type="evidence" value="ECO:0007669"/>
    <property type="project" value="InterPro"/>
</dbReference>
<sequence length="276" mass="31739">MSDKKNNPNEKGRYWAGLIYPGDSCPDNWQELMQLSGLQILVSPLHDLDIADVKTGELKKPHRHVIAMWMNTTTRRNAQRFFEQFNGPKTIIRLESPRGMARYLIHLDNPEKAQYLPENVLAFNGADWQKIAIPDDDKQEAMSIVNLVADNGIQGYYDLLKLCEQEHPDLLDFAARQTVFCREVIWSYWHATATSRRRRSIMTENQTDNIANNQPQFLDVSDLQTMFGVGRSKARLMMDALPSIRVGRKDYVTATVLNTFIAENSGIPIKWPKCKR</sequence>
<dbReference type="Pfam" id="PF01719">
    <property type="entry name" value="Rep_OBD"/>
    <property type="match status" value="1"/>
</dbReference>
<proteinExistence type="predicted"/>
<dbReference type="InterPro" id="IPR002631">
    <property type="entry name" value="Plasmid_rep_OBD"/>
</dbReference>
<keyword evidence="3" id="KW-1185">Reference proteome</keyword>
<dbReference type="EMBL" id="JGZU01000001">
    <property type="protein sequence ID" value="KFJ08398.1"/>
    <property type="molecule type" value="Genomic_DNA"/>
</dbReference>
<dbReference type="Gene3D" id="3.40.1310.30">
    <property type="match status" value="1"/>
</dbReference>
<dbReference type="RefSeq" id="WP_238556504.1">
    <property type="nucleotide sequence ID" value="NZ_JGZU01000001.1"/>
</dbReference>
<dbReference type="AlphaFoldDB" id="A0A087EKU7"/>
<dbReference type="eggNOG" id="ENOG5032TQ8">
    <property type="taxonomic scope" value="Bacteria"/>
</dbReference>
<evidence type="ECO:0000313" key="3">
    <source>
        <dbReference type="Proteomes" id="UP000029080"/>
    </source>
</evidence>